<feature type="compositionally biased region" description="Low complexity" evidence="1">
    <location>
        <begin position="119"/>
        <end position="131"/>
    </location>
</feature>
<evidence type="ECO:0000313" key="2">
    <source>
        <dbReference type="EMBL" id="KWW99788.1"/>
    </source>
</evidence>
<dbReference type="AlphaFoldDB" id="A0A132MPL4"/>
<accession>A0A132MPL4</accession>
<evidence type="ECO:0000313" key="3">
    <source>
        <dbReference type="Proteomes" id="UP000070188"/>
    </source>
</evidence>
<proteinExistence type="predicted"/>
<feature type="region of interest" description="Disordered" evidence="1">
    <location>
        <begin position="110"/>
        <end position="177"/>
    </location>
</feature>
<protein>
    <submittedName>
        <fullName evidence="2">RNA polymerase sigma factor</fullName>
    </submittedName>
</protein>
<sequence>MHLVGHGDLGRERTGRTGRHQKPLDDLDCVGDPRRTGRRAPRGSGQDGSRRWAAQQHSILTRGVIPHGPPTLHPHRVQRATVTPGVSIWDIPPQGVSDTNDLLRSGHMRHRTHRLGLPAASTTRTTSATSRSRSRGPKLPARRASWSSPSASNPLPGLPCSLAPRAGHEYPSTSKGI</sequence>
<keyword evidence="3" id="KW-1185">Reference proteome</keyword>
<evidence type="ECO:0000256" key="1">
    <source>
        <dbReference type="SAM" id="MobiDB-lite"/>
    </source>
</evidence>
<dbReference type="EMBL" id="LAXD01000001">
    <property type="protein sequence ID" value="KWW99788.1"/>
    <property type="molecule type" value="Genomic_DNA"/>
</dbReference>
<feature type="compositionally biased region" description="Low complexity" evidence="1">
    <location>
        <begin position="142"/>
        <end position="152"/>
    </location>
</feature>
<dbReference type="PATRIC" id="fig|1469144.10.peg.1567"/>
<gene>
    <name evidence="2" type="ORF">LI90_1427</name>
</gene>
<organism evidence="2 3">
    <name type="scientific">Carbonactinospora thermoautotrophica</name>
    <dbReference type="NCBI Taxonomy" id="1469144"/>
    <lineage>
        <taxon>Bacteria</taxon>
        <taxon>Bacillati</taxon>
        <taxon>Actinomycetota</taxon>
        <taxon>Actinomycetes</taxon>
        <taxon>Kitasatosporales</taxon>
        <taxon>Carbonactinosporaceae</taxon>
        <taxon>Carbonactinospora</taxon>
    </lineage>
</organism>
<name>A0A132MPL4_9ACTN</name>
<reference evidence="3" key="1">
    <citation type="submission" date="2015-04" db="EMBL/GenBank/DDBJ databases">
        <title>Physiological reanalysis, assessment of diazotrophy, and genome sequences of multiple isolates of Streptomyces thermoautotrophicus.</title>
        <authorList>
            <person name="MacKellar D.C."/>
            <person name="Lieber L."/>
            <person name="Norman J."/>
            <person name="Bolger A."/>
            <person name="Tobin C."/>
            <person name="Murray J.W."/>
            <person name="Chang R."/>
            <person name="Ford T."/>
            <person name="Nguyen P.Q."/>
            <person name="Woodward J."/>
            <person name="Permingeat H."/>
            <person name="Joshi N.S."/>
            <person name="Silver P.A."/>
            <person name="Usadel B."/>
            <person name="Rutherford A.W."/>
            <person name="Friesen M."/>
            <person name="Prell J."/>
        </authorList>
    </citation>
    <scope>NUCLEOTIDE SEQUENCE [LARGE SCALE GENOMIC DNA]</scope>
    <source>
        <strain evidence="3">H1</strain>
    </source>
</reference>
<comment type="caution">
    <text evidence="2">The sequence shown here is derived from an EMBL/GenBank/DDBJ whole genome shotgun (WGS) entry which is preliminary data.</text>
</comment>
<feature type="region of interest" description="Disordered" evidence="1">
    <location>
        <begin position="1"/>
        <end position="54"/>
    </location>
</feature>
<dbReference type="Proteomes" id="UP000070188">
    <property type="component" value="Unassembled WGS sequence"/>
</dbReference>